<dbReference type="CDD" id="cd18578">
    <property type="entry name" value="ABC_6TM_Pgp_ABCB1_D2_like"/>
    <property type="match status" value="1"/>
</dbReference>
<comment type="subcellular location">
    <subcellularLocation>
        <location evidence="1">Membrane</location>
        <topology evidence="1">Multi-pass membrane protein</topology>
    </subcellularLocation>
</comment>
<evidence type="ECO:0000313" key="15">
    <source>
        <dbReference type="Proteomes" id="UP001320420"/>
    </source>
</evidence>
<dbReference type="Gene3D" id="3.40.50.300">
    <property type="entry name" value="P-loop containing nucleotide triphosphate hydrolases"/>
    <property type="match status" value="2"/>
</dbReference>
<dbReference type="InterPro" id="IPR003439">
    <property type="entry name" value="ABC_transporter-like_ATP-bd"/>
</dbReference>
<name>A0AAN9UYA2_9PEZI</name>
<feature type="transmembrane region" description="Helical" evidence="11">
    <location>
        <begin position="856"/>
        <end position="882"/>
    </location>
</feature>
<dbReference type="PROSITE" id="PS00211">
    <property type="entry name" value="ABC_TRANSPORTER_1"/>
    <property type="match status" value="2"/>
</dbReference>
<feature type="compositionally biased region" description="Polar residues" evidence="10">
    <location>
        <begin position="653"/>
        <end position="665"/>
    </location>
</feature>
<accession>A0AAN9UYA2</accession>
<dbReference type="InterPro" id="IPR011527">
    <property type="entry name" value="ABC1_TM_dom"/>
</dbReference>
<dbReference type="EMBL" id="JAKJXP020000012">
    <property type="protein sequence ID" value="KAK7755517.1"/>
    <property type="molecule type" value="Genomic_DNA"/>
</dbReference>
<feature type="transmembrane region" description="Helical" evidence="11">
    <location>
        <begin position="267"/>
        <end position="289"/>
    </location>
</feature>
<feature type="transmembrane region" description="Helical" evidence="11">
    <location>
        <begin position="784"/>
        <end position="802"/>
    </location>
</feature>
<keyword evidence="7" id="KW-0067">ATP-binding</keyword>
<feature type="domain" description="ABC transmembrane type-1" evidence="13">
    <location>
        <begin position="39"/>
        <end position="336"/>
    </location>
</feature>
<evidence type="ECO:0000256" key="2">
    <source>
        <dbReference type="ARBA" id="ARBA00007577"/>
    </source>
</evidence>
<dbReference type="InterPro" id="IPR039421">
    <property type="entry name" value="Type_1_exporter"/>
</dbReference>
<evidence type="ECO:0000256" key="5">
    <source>
        <dbReference type="ARBA" id="ARBA00022737"/>
    </source>
</evidence>
<protein>
    <submittedName>
        <fullName evidence="14">Uncharacterized protein</fullName>
    </submittedName>
</protein>
<feature type="transmembrane region" description="Helical" evidence="11">
    <location>
        <begin position="31"/>
        <end position="53"/>
    </location>
</feature>
<dbReference type="SUPFAM" id="SSF90123">
    <property type="entry name" value="ABC transporter transmembrane region"/>
    <property type="match status" value="2"/>
</dbReference>
<dbReference type="InterPro" id="IPR027417">
    <property type="entry name" value="P-loop_NTPase"/>
</dbReference>
<evidence type="ECO:0000256" key="4">
    <source>
        <dbReference type="ARBA" id="ARBA00022692"/>
    </source>
</evidence>
<feature type="domain" description="ABC transporter" evidence="12">
    <location>
        <begin position="372"/>
        <end position="649"/>
    </location>
</feature>
<feature type="compositionally biased region" description="Basic and acidic residues" evidence="10">
    <location>
        <begin position="689"/>
        <end position="701"/>
    </location>
</feature>
<feature type="transmembrane region" description="Helical" evidence="11">
    <location>
        <begin position="742"/>
        <end position="764"/>
    </location>
</feature>
<feature type="transmembrane region" description="Helical" evidence="11">
    <location>
        <begin position="187"/>
        <end position="210"/>
    </location>
</feature>
<feature type="transmembrane region" description="Helical" evidence="11">
    <location>
        <begin position="309"/>
        <end position="334"/>
    </location>
</feature>
<sequence>MAVDQAVAKKPPVKRQFLSWFRLLLCTQPTWLDLLLLGAGLVFAIGAGIPYPLMGILFGQLLDNLNAATCSVQSNSEAAQYQDTINFTVSRLAYIAAAQFVLIYLYNVCWNIMSQRLAHRLREAYFRHLLRQEPSFFDDKHAGEVSARLNDDFNAIQAGTCEKVGRLIGQCSFFVAAYVVAFTRIPVLAGILVSLLPAYLVLTGLCSYFVKKFTSKSAASFAAASSIASEALANVPLVQAFGARPRLEAKFARHLALARKSGIKMGLVAAAQAGLLYFIAYSSNSLAYWQGSRMIADALAGKGTATVGQVYTVVFLLVDACIILGGLAPLFPILGAASSAYERVAADMQHASSIDGISDAGVDLPWDTPGRIELQKVSFAYASRLENPALRGVDLTFEAGGYTAIVGQSGSGKSTVAALLNRLYNPTSGTILFDGADMKSINVRSIRGLVSLVQQESPLFDRSIFENVALGLMNSPRPEHQRLKPVLLSPDLQMLAFESGKDMLKEASRRGDLISEIAILVQKAADLADLTFVDHLDLGYATQVGGGGKLLSGGQRQRVALARALVRDPKILVLDEATAALDSATERRIQAAIDRFAISGKTVISIAHRLSTIKHADKVVVMRDGQVVEQGTYQGLLDSGGAFAKLAAMQGLDSSSGRANDSISLDDTIDGESSSDDTRKSRSSSLIMPEKKEIATEKCEVSDEGFQPKTKEATGPKDIDTPLPSGAVIRGMSTLLRPDYRWLLLAVPTAVIVACAFTAMGLIFGHTVSALSSCASTVQEVLSLGRFFGGLIFMLAVVELFANLGSWSSFGRVSQNLVYRVRLLSFRSLLEQSVEWHTSEGRNPTSLLGVITKDGAALAAFSGSIIATSFSILVNFVVAIIVSHVFAWKIALVCLAMVPILLSAGIFQVRATSRYQERSHKAFVQAIGITVEAVNQIRTIASFSLEEEVIGTYRRALKGPRVDMIREGLHTSIYMSISNSTGFFIYCLSYWWGSQLIIRGEYTQTQFYIVQISMLVSATLWGHMFSLAPEFSRAKSAASRMLNVVNLGTDKHITEPSTILNSEKQQTPSDGSQKGCHDVEAHAESKHSTARPPPATGLSLAFRDVRFSYPSSPQRPVLDGLSFDIAPGQFVGLVGPSGAGKSTIMGLIQRMYAPTSGRVEVNGADLGSRDFRDDMALVPQDSALFDGSVRFNVGLGARPDRDATDAEIEDACRTASIHDTIVTLPDGYDTECGPNGSRLSGGQRQRIAIARALVRRPGLLLLDESTSALDAESERALQVGLERIARGITVVAITHRLHTVQKADVIFVVEGGQIVDRGSHAELMERNESYRVNAMQQMLQ</sequence>
<proteinExistence type="inferred from homology"/>
<feature type="transmembrane region" description="Helical" evidence="11">
    <location>
        <begin position="973"/>
        <end position="993"/>
    </location>
</feature>
<feature type="compositionally biased region" description="Basic and acidic residues" evidence="10">
    <location>
        <begin position="709"/>
        <end position="719"/>
    </location>
</feature>
<feature type="region of interest" description="Disordered" evidence="10">
    <location>
        <begin position="1055"/>
        <end position="1095"/>
    </location>
</feature>
<evidence type="ECO:0000256" key="6">
    <source>
        <dbReference type="ARBA" id="ARBA00022741"/>
    </source>
</evidence>
<dbReference type="InterPro" id="IPR017871">
    <property type="entry name" value="ABC_transporter-like_CS"/>
</dbReference>
<evidence type="ECO:0000256" key="11">
    <source>
        <dbReference type="SAM" id="Phobius"/>
    </source>
</evidence>
<dbReference type="PANTHER" id="PTHR43394:SF11">
    <property type="entry name" value="ATP-BINDING CASSETTE TRANSPORTER"/>
    <property type="match status" value="1"/>
</dbReference>
<feature type="transmembrane region" description="Helical" evidence="11">
    <location>
        <begin position="164"/>
        <end position="181"/>
    </location>
</feature>
<keyword evidence="4 11" id="KW-0812">Transmembrane</keyword>
<dbReference type="SMART" id="SM00382">
    <property type="entry name" value="AAA"/>
    <property type="match status" value="2"/>
</dbReference>
<evidence type="ECO:0000259" key="13">
    <source>
        <dbReference type="PROSITE" id="PS50929"/>
    </source>
</evidence>
<feature type="domain" description="ABC transmembrane type-1" evidence="13">
    <location>
        <begin position="744"/>
        <end position="1033"/>
    </location>
</feature>
<dbReference type="FunFam" id="1.20.1560.10:FF:000057">
    <property type="entry name" value="ABC multidrug transporter SitT"/>
    <property type="match status" value="1"/>
</dbReference>
<organism evidence="14 15">
    <name type="scientific">Diatrype stigma</name>
    <dbReference type="NCBI Taxonomy" id="117547"/>
    <lineage>
        <taxon>Eukaryota</taxon>
        <taxon>Fungi</taxon>
        <taxon>Dikarya</taxon>
        <taxon>Ascomycota</taxon>
        <taxon>Pezizomycotina</taxon>
        <taxon>Sordariomycetes</taxon>
        <taxon>Xylariomycetidae</taxon>
        <taxon>Xylariales</taxon>
        <taxon>Diatrypaceae</taxon>
        <taxon>Diatrype</taxon>
    </lineage>
</organism>
<feature type="transmembrane region" description="Helical" evidence="11">
    <location>
        <begin position="92"/>
        <end position="113"/>
    </location>
</feature>
<dbReference type="Pfam" id="PF00005">
    <property type="entry name" value="ABC_tran"/>
    <property type="match status" value="2"/>
</dbReference>
<feature type="domain" description="ABC transporter" evidence="12">
    <location>
        <begin position="1100"/>
        <end position="1336"/>
    </location>
</feature>
<dbReference type="GO" id="GO:0005743">
    <property type="term" value="C:mitochondrial inner membrane"/>
    <property type="evidence" value="ECO:0007669"/>
    <property type="project" value="TreeGrafter"/>
</dbReference>
<keyword evidence="15" id="KW-1185">Reference proteome</keyword>
<keyword evidence="9 11" id="KW-0472">Membrane</keyword>
<evidence type="ECO:0000256" key="8">
    <source>
        <dbReference type="ARBA" id="ARBA00022989"/>
    </source>
</evidence>
<dbReference type="GO" id="GO:0016887">
    <property type="term" value="F:ATP hydrolysis activity"/>
    <property type="evidence" value="ECO:0007669"/>
    <property type="project" value="InterPro"/>
</dbReference>
<dbReference type="Proteomes" id="UP001320420">
    <property type="component" value="Unassembled WGS sequence"/>
</dbReference>
<evidence type="ECO:0000256" key="10">
    <source>
        <dbReference type="SAM" id="MobiDB-lite"/>
    </source>
</evidence>
<dbReference type="GO" id="GO:0005524">
    <property type="term" value="F:ATP binding"/>
    <property type="evidence" value="ECO:0007669"/>
    <property type="project" value="UniProtKB-KW"/>
</dbReference>
<evidence type="ECO:0000256" key="3">
    <source>
        <dbReference type="ARBA" id="ARBA00022448"/>
    </source>
</evidence>
<dbReference type="InterPro" id="IPR003593">
    <property type="entry name" value="AAA+_ATPase"/>
</dbReference>
<feature type="compositionally biased region" description="Basic and acidic residues" evidence="10">
    <location>
        <begin position="1075"/>
        <end position="1087"/>
    </location>
</feature>
<keyword evidence="5" id="KW-0677">Repeat</keyword>
<dbReference type="Pfam" id="PF00664">
    <property type="entry name" value="ABC_membrane"/>
    <property type="match status" value="2"/>
</dbReference>
<evidence type="ECO:0000256" key="9">
    <source>
        <dbReference type="ARBA" id="ARBA00023136"/>
    </source>
</evidence>
<reference evidence="14 15" key="1">
    <citation type="submission" date="2024-02" db="EMBL/GenBank/DDBJ databases">
        <title>De novo assembly and annotation of 12 fungi associated with fruit tree decline syndrome in Ontario, Canada.</title>
        <authorList>
            <person name="Sulman M."/>
            <person name="Ellouze W."/>
            <person name="Ilyukhin E."/>
        </authorList>
    </citation>
    <scope>NUCLEOTIDE SEQUENCE [LARGE SCALE GENOMIC DNA]</scope>
    <source>
        <strain evidence="14 15">M11/M66-122</strain>
    </source>
</reference>
<keyword evidence="6" id="KW-0547">Nucleotide-binding</keyword>
<evidence type="ECO:0000313" key="14">
    <source>
        <dbReference type="EMBL" id="KAK7755517.1"/>
    </source>
</evidence>
<feature type="transmembrane region" description="Helical" evidence="11">
    <location>
        <begin position="1005"/>
        <end position="1025"/>
    </location>
</feature>
<comment type="similarity">
    <text evidence="2">Belongs to the ABC transporter superfamily. ABCB family. Multidrug resistance exporter (TC 3.A.1.201) subfamily.</text>
</comment>
<comment type="caution">
    <text evidence="14">The sequence shown here is derived from an EMBL/GenBank/DDBJ whole genome shotgun (WGS) entry which is preliminary data.</text>
</comment>
<evidence type="ECO:0000259" key="12">
    <source>
        <dbReference type="PROSITE" id="PS50893"/>
    </source>
</evidence>
<dbReference type="Gene3D" id="1.20.1560.10">
    <property type="entry name" value="ABC transporter type 1, transmembrane domain"/>
    <property type="match status" value="2"/>
</dbReference>
<feature type="compositionally biased region" description="Polar residues" evidence="10">
    <location>
        <begin position="1055"/>
        <end position="1072"/>
    </location>
</feature>
<dbReference type="GO" id="GO:0090374">
    <property type="term" value="P:oligopeptide export from mitochondrion"/>
    <property type="evidence" value="ECO:0007669"/>
    <property type="project" value="TreeGrafter"/>
</dbReference>
<dbReference type="PROSITE" id="PS50893">
    <property type="entry name" value="ABC_TRANSPORTER_2"/>
    <property type="match status" value="2"/>
</dbReference>
<dbReference type="CDD" id="cd18577">
    <property type="entry name" value="ABC_6TM_Pgp_ABCB1_D1_like"/>
    <property type="match status" value="1"/>
</dbReference>
<feature type="region of interest" description="Disordered" evidence="10">
    <location>
        <begin position="653"/>
        <end position="719"/>
    </location>
</feature>
<dbReference type="GO" id="GO:0015421">
    <property type="term" value="F:ABC-type oligopeptide transporter activity"/>
    <property type="evidence" value="ECO:0007669"/>
    <property type="project" value="TreeGrafter"/>
</dbReference>
<gene>
    <name evidence="14" type="ORF">SLS62_002449</name>
</gene>
<keyword evidence="8 11" id="KW-1133">Transmembrane helix</keyword>
<dbReference type="PANTHER" id="PTHR43394">
    <property type="entry name" value="ATP-DEPENDENT PERMEASE MDL1, MITOCHONDRIAL"/>
    <property type="match status" value="1"/>
</dbReference>
<dbReference type="FunFam" id="3.40.50.300:FF:000913">
    <property type="entry name" value="ABC multidrug transporter SitT"/>
    <property type="match status" value="1"/>
</dbReference>
<evidence type="ECO:0000256" key="7">
    <source>
        <dbReference type="ARBA" id="ARBA00022840"/>
    </source>
</evidence>
<keyword evidence="3" id="KW-0813">Transport</keyword>
<dbReference type="PROSITE" id="PS50929">
    <property type="entry name" value="ABC_TM1F"/>
    <property type="match status" value="2"/>
</dbReference>
<dbReference type="InterPro" id="IPR036640">
    <property type="entry name" value="ABC1_TM_sf"/>
</dbReference>
<dbReference type="SUPFAM" id="SSF52540">
    <property type="entry name" value="P-loop containing nucleoside triphosphate hydrolases"/>
    <property type="match status" value="2"/>
</dbReference>
<evidence type="ECO:0000256" key="1">
    <source>
        <dbReference type="ARBA" id="ARBA00004141"/>
    </source>
</evidence>
<feature type="transmembrane region" description="Helical" evidence="11">
    <location>
        <begin position="888"/>
        <end position="909"/>
    </location>
</feature>